<dbReference type="Proteomes" id="UP001396646">
    <property type="component" value="Unassembled WGS sequence"/>
</dbReference>
<protein>
    <recommendedName>
        <fullName evidence="4">DUF1616 domain-containing protein</fullName>
    </recommendedName>
</protein>
<name>A0ABU9KUU2_9EURY</name>
<dbReference type="GeneID" id="69200614"/>
<evidence type="ECO:0008006" key="4">
    <source>
        <dbReference type="Google" id="ProtNLM"/>
    </source>
</evidence>
<keyword evidence="1" id="KW-0472">Membrane</keyword>
<comment type="caution">
    <text evidence="2">The sequence shown here is derived from an EMBL/GenBank/DDBJ whole genome shotgun (WGS) entry which is preliminary data.</text>
</comment>
<evidence type="ECO:0000313" key="3">
    <source>
        <dbReference type="Proteomes" id="UP001396646"/>
    </source>
</evidence>
<keyword evidence="3" id="KW-1185">Reference proteome</keyword>
<reference evidence="2 3" key="1">
    <citation type="submission" date="2024-04" db="EMBL/GenBank/DDBJ databases">
        <title>Methanococcoides sp. LMO-2.</title>
        <authorList>
            <person name="Liang L."/>
        </authorList>
    </citation>
    <scope>NUCLEOTIDE SEQUENCE [LARGE SCALE GENOMIC DNA]</scope>
    <source>
        <strain evidence="2 3">LMO-2</strain>
    </source>
</reference>
<keyword evidence="1" id="KW-1133">Transmembrane helix</keyword>
<dbReference type="EMBL" id="JBCAUS010000003">
    <property type="protein sequence ID" value="MEL4305367.1"/>
    <property type="molecule type" value="Genomic_DNA"/>
</dbReference>
<keyword evidence="1" id="KW-0812">Transmembrane</keyword>
<accession>A0ABU9KUU2</accession>
<evidence type="ECO:0000313" key="2">
    <source>
        <dbReference type="EMBL" id="MEL4305367.1"/>
    </source>
</evidence>
<dbReference type="RefSeq" id="WP_233083764.1">
    <property type="nucleotide sequence ID" value="NZ_JBCAUS010000003.1"/>
</dbReference>
<evidence type="ECO:0000256" key="1">
    <source>
        <dbReference type="SAM" id="Phobius"/>
    </source>
</evidence>
<feature type="transmembrane region" description="Helical" evidence="1">
    <location>
        <begin position="12"/>
        <end position="33"/>
    </location>
</feature>
<sequence>MKLRSINFPLKRTLIGLGILTVMSLIVIVAWYFPFESDLPGSNVYIENTETNAIKINETHSRVTLSMDLTYLYKDSFLHTNKGDMTDSLPVIIQIKSSSPINGTYIDRNAHLEFEEETVLHYQETDSYECTFDLESGKDYYISIDVLIKEEFDNPHPYYGESRLDLLGGLLIETDLK</sequence>
<gene>
    <name evidence="2" type="ORF">WOA13_05935</name>
</gene>
<proteinExistence type="predicted"/>
<organism evidence="2 3">
    <name type="scientific">Methanococcoides cohabitans</name>
    <dbReference type="NCBI Taxonomy" id="3136559"/>
    <lineage>
        <taxon>Archaea</taxon>
        <taxon>Methanobacteriati</taxon>
        <taxon>Methanobacteriota</taxon>
        <taxon>Stenosarchaea group</taxon>
        <taxon>Methanomicrobia</taxon>
        <taxon>Methanosarcinales</taxon>
        <taxon>Methanosarcinaceae</taxon>
        <taxon>Methanococcoides</taxon>
    </lineage>
</organism>